<dbReference type="AlphaFoldDB" id="A0A109JYL8"/>
<dbReference type="Proteomes" id="UP000057737">
    <property type="component" value="Unassembled WGS sequence"/>
</dbReference>
<keyword evidence="3" id="KW-1185">Reference proteome</keyword>
<feature type="compositionally biased region" description="Polar residues" evidence="1">
    <location>
        <begin position="39"/>
        <end position="49"/>
    </location>
</feature>
<comment type="caution">
    <text evidence="2">The sequence shown here is derived from an EMBL/GenBank/DDBJ whole genome shotgun (WGS) entry which is preliminary data.</text>
</comment>
<proteinExistence type="predicted"/>
<reference evidence="2 3" key="1">
    <citation type="submission" date="2015-11" db="EMBL/GenBank/DDBJ databases">
        <title>Draft Genome Sequence of the Strain BR 10303 (Bradyrhizobium sp.) isolated from nodules of Centrolobium paraense.</title>
        <authorList>
            <person name="Zelli J.E."/>
            <person name="Simoes-Araujo J.L."/>
            <person name="Barauna A.C."/>
            <person name="Silva K."/>
        </authorList>
    </citation>
    <scope>NUCLEOTIDE SEQUENCE [LARGE SCALE GENOMIC DNA]</scope>
    <source>
        <strain evidence="2 3">BR 10303</strain>
    </source>
</reference>
<accession>A0A109JYL8</accession>
<evidence type="ECO:0000313" key="3">
    <source>
        <dbReference type="Proteomes" id="UP000057737"/>
    </source>
</evidence>
<feature type="region of interest" description="Disordered" evidence="1">
    <location>
        <begin position="37"/>
        <end position="76"/>
    </location>
</feature>
<evidence type="ECO:0000313" key="2">
    <source>
        <dbReference type="EMBL" id="KWV57448.1"/>
    </source>
</evidence>
<gene>
    <name evidence="2" type="ORF">AS156_39790</name>
</gene>
<name>A0A109JYL8_9BRAD</name>
<dbReference type="EMBL" id="LNCU01000042">
    <property type="protein sequence ID" value="KWV57448.1"/>
    <property type="molecule type" value="Genomic_DNA"/>
</dbReference>
<sequence>MFDQLKKRDWVFVAVCIAGALLFGAWSVQMGVAYHRSQHGPTDLSSSNRRGGDAPSPTAPAPAETDNADAPTRPAR</sequence>
<evidence type="ECO:0000256" key="1">
    <source>
        <dbReference type="SAM" id="MobiDB-lite"/>
    </source>
</evidence>
<protein>
    <submittedName>
        <fullName evidence="2">Uncharacterized protein</fullName>
    </submittedName>
</protein>
<organism evidence="2 3">
    <name type="scientific">Bradyrhizobium macuxiense</name>
    <dbReference type="NCBI Taxonomy" id="1755647"/>
    <lineage>
        <taxon>Bacteria</taxon>
        <taxon>Pseudomonadati</taxon>
        <taxon>Pseudomonadota</taxon>
        <taxon>Alphaproteobacteria</taxon>
        <taxon>Hyphomicrobiales</taxon>
        <taxon>Nitrobacteraceae</taxon>
        <taxon>Bradyrhizobium</taxon>
    </lineage>
</organism>